<organism evidence="2">
    <name type="scientific">candidate division WS2 bacterium ADurb.Bin280</name>
    <dbReference type="NCBI Taxonomy" id="1852829"/>
    <lineage>
        <taxon>Bacteria</taxon>
        <taxon>candidate division WS2</taxon>
    </lineage>
</organism>
<accession>A0A1V5SCL0</accession>
<evidence type="ECO:0000256" key="1">
    <source>
        <dbReference type="SAM" id="Phobius"/>
    </source>
</evidence>
<dbReference type="EMBL" id="MWBO01000052">
    <property type="protein sequence ID" value="OQA52003.1"/>
    <property type="molecule type" value="Genomic_DNA"/>
</dbReference>
<keyword evidence="1" id="KW-0472">Membrane</keyword>
<evidence type="ECO:0000313" key="2">
    <source>
        <dbReference type="EMBL" id="OQA52003.1"/>
    </source>
</evidence>
<sequence length="74" mass="8220">MKKSIFFSFSLIGQVGLAVAIPTSLLAFLGNYIDQRIGSSPKFLLGFIALSMLISYFSVRKIAFEAIKKMQNIK</sequence>
<protein>
    <submittedName>
        <fullName evidence="2">Putative F0F1-ATPase</fullName>
    </submittedName>
</protein>
<gene>
    <name evidence="2" type="ORF">BWY43_00690</name>
</gene>
<reference evidence="2" key="1">
    <citation type="submission" date="2017-02" db="EMBL/GenBank/DDBJ databases">
        <title>Delving into the versatile metabolic prowess of the omnipresent phylum Bacteroidetes.</title>
        <authorList>
            <person name="Nobu M.K."/>
            <person name="Mei R."/>
            <person name="Narihiro T."/>
            <person name="Kuroda K."/>
            <person name="Liu W.-T."/>
        </authorList>
    </citation>
    <scope>NUCLEOTIDE SEQUENCE</scope>
    <source>
        <strain evidence="2">ADurb.Bin280</strain>
    </source>
</reference>
<keyword evidence="1" id="KW-0812">Transmembrane</keyword>
<dbReference type="AlphaFoldDB" id="A0A1V5SCL0"/>
<dbReference type="InterPro" id="IPR032820">
    <property type="entry name" value="ATPase_put"/>
</dbReference>
<dbReference type="Proteomes" id="UP000485367">
    <property type="component" value="Unassembled WGS sequence"/>
</dbReference>
<feature type="transmembrane region" description="Helical" evidence="1">
    <location>
        <begin position="44"/>
        <end position="64"/>
    </location>
</feature>
<dbReference type="Pfam" id="PF09527">
    <property type="entry name" value="ATPase_gene1"/>
    <property type="match status" value="1"/>
</dbReference>
<proteinExistence type="predicted"/>
<name>A0A1V5SCL0_9BACT</name>
<comment type="caution">
    <text evidence="2">The sequence shown here is derived from an EMBL/GenBank/DDBJ whole genome shotgun (WGS) entry which is preliminary data.</text>
</comment>
<keyword evidence="1" id="KW-1133">Transmembrane helix</keyword>